<accession>A0A6P1V7X3</accession>
<evidence type="ECO:0008006" key="3">
    <source>
        <dbReference type="Google" id="ProtNLM"/>
    </source>
</evidence>
<dbReference type="GO" id="GO:0003677">
    <property type="term" value="F:DNA binding"/>
    <property type="evidence" value="ECO:0007669"/>
    <property type="project" value="InterPro"/>
</dbReference>
<protein>
    <recommendedName>
        <fullName evidence="3">HTH luxR-type domain-containing protein</fullName>
    </recommendedName>
</protein>
<dbReference type="GO" id="GO:0006355">
    <property type="term" value="P:regulation of DNA-templated transcription"/>
    <property type="evidence" value="ECO:0007669"/>
    <property type="project" value="InterPro"/>
</dbReference>
<name>A0A6P1V7X3_9ENTR</name>
<proteinExistence type="predicted"/>
<dbReference type="Proteomes" id="UP000464389">
    <property type="component" value="Plasmid unnamed3"/>
</dbReference>
<keyword evidence="1" id="KW-0614">Plasmid</keyword>
<dbReference type="SUPFAM" id="SSF46894">
    <property type="entry name" value="C-terminal effector domain of the bipartite response regulators"/>
    <property type="match status" value="1"/>
</dbReference>
<organism evidence="1 2">
    <name type="scientific">Klebsiella michiganensis</name>
    <dbReference type="NCBI Taxonomy" id="1134687"/>
    <lineage>
        <taxon>Bacteria</taxon>
        <taxon>Pseudomonadati</taxon>
        <taxon>Pseudomonadota</taxon>
        <taxon>Gammaproteobacteria</taxon>
        <taxon>Enterobacterales</taxon>
        <taxon>Enterobacteriaceae</taxon>
        <taxon>Klebsiella/Raoultella group</taxon>
        <taxon>Klebsiella</taxon>
    </lineage>
</organism>
<dbReference type="RefSeq" id="WP_162122959.1">
    <property type="nucleotide sequence ID" value="NZ_CP048111.1"/>
</dbReference>
<dbReference type="Gene3D" id="1.10.10.10">
    <property type="entry name" value="Winged helix-like DNA-binding domain superfamily/Winged helix DNA-binding domain"/>
    <property type="match status" value="1"/>
</dbReference>
<dbReference type="AlphaFoldDB" id="A0A6P1V7X3"/>
<dbReference type="InterPro" id="IPR016032">
    <property type="entry name" value="Sig_transdc_resp-reg_C-effctor"/>
</dbReference>
<dbReference type="InterPro" id="IPR036388">
    <property type="entry name" value="WH-like_DNA-bd_sf"/>
</dbReference>
<dbReference type="EMBL" id="CP048111">
    <property type="protein sequence ID" value="QHS50222.1"/>
    <property type="molecule type" value="Genomic_DNA"/>
</dbReference>
<geneLocation type="plasmid" evidence="1">
    <name>unnamed3</name>
</geneLocation>
<evidence type="ECO:0000313" key="1">
    <source>
        <dbReference type="EMBL" id="QHS50222.1"/>
    </source>
</evidence>
<gene>
    <name evidence="1" type="ORF">GW952_32005</name>
</gene>
<evidence type="ECO:0000313" key="2">
    <source>
        <dbReference type="Proteomes" id="UP000464389"/>
    </source>
</evidence>
<sequence length="109" mass="12553">MKIILLSDRKMMPLAVWYARSEPRISDVIFIQQNVTRLKASLQKVLVGLPLPKQAVRGLKKAEKEVFYLTLNSFSVAEISSKMNLDKKTIYNIRQRIESKMGLKIKGFI</sequence>
<reference evidence="1 2" key="1">
    <citation type="submission" date="2020-01" db="EMBL/GenBank/DDBJ databases">
        <title>Bactrocera dorsalis gut bacteria genome.</title>
        <authorList>
            <person name="Zhang H."/>
            <person name="Cai Z."/>
        </authorList>
    </citation>
    <scope>NUCLEOTIDE SEQUENCE [LARGE SCALE GENOMIC DNA]</scope>
    <source>
        <strain evidence="1 2">BD177</strain>
        <plasmid evidence="1 2">unnamed3</plasmid>
    </source>
</reference>